<evidence type="ECO:0000259" key="11">
    <source>
        <dbReference type="Pfam" id="PF01709"/>
    </source>
</evidence>
<dbReference type="Proteomes" id="UP001153269">
    <property type="component" value="Unassembled WGS sequence"/>
</dbReference>
<evidence type="ECO:0000256" key="10">
    <source>
        <dbReference type="SAM" id="SignalP"/>
    </source>
</evidence>
<keyword evidence="14" id="KW-1185">Reference proteome</keyword>
<evidence type="ECO:0000313" key="14">
    <source>
        <dbReference type="Proteomes" id="UP001153269"/>
    </source>
</evidence>
<dbReference type="GO" id="GO:0006417">
    <property type="term" value="P:regulation of translation"/>
    <property type="evidence" value="ECO:0007669"/>
    <property type="project" value="UniProtKB-KW"/>
</dbReference>
<dbReference type="Gene3D" id="3.30.70.980">
    <property type="match status" value="2"/>
</dbReference>
<dbReference type="HAMAP" id="MF_00693">
    <property type="entry name" value="Transcrip_reg_TACO1"/>
    <property type="match status" value="1"/>
</dbReference>
<dbReference type="EMBL" id="CADEAL010002391">
    <property type="protein sequence ID" value="CAB1440094.1"/>
    <property type="molecule type" value="Genomic_DNA"/>
</dbReference>
<dbReference type="FunFam" id="3.30.70.980:FF:000008">
    <property type="entry name" value="Translational activator of cytochrome c oxidase 1"/>
    <property type="match status" value="1"/>
</dbReference>
<dbReference type="Pfam" id="PF20772">
    <property type="entry name" value="TACO1_YebC_N"/>
    <property type="match status" value="1"/>
</dbReference>
<evidence type="ECO:0000256" key="3">
    <source>
        <dbReference type="ARBA" id="ARBA00022845"/>
    </source>
</evidence>
<sequence>MVGAAVLRALRTPLLQTLAAASCRCSAPVETLLSPAPRVVSPPWSSCSVRPLQLCSALCAGHNKWSKVKHIKGPKDEARGRMFMKFGMMIKIAVKEGGSNPDMNLNLAHLLEQCRTKNMPKASIDAAIKSAEKAKPMSQQMFEARGPGGCLLLIEVLTDNNTRSHQEVKRLLNKNGGMLSDGVRHNFTKRGMVGAAGDTISAERALELAIEAGAEDVQETEDEEELPLLKFICDTTELSKVRASLEKLGMQITSSGMEFVPSNMSSLDQDQLEAASSLVEALTDCPEVVRVWDNIQADS</sequence>
<dbReference type="GO" id="GO:0005739">
    <property type="term" value="C:mitochondrion"/>
    <property type="evidence" value="ECO:0007669"/>
    <property type="project" value="UniProtKB-SubCell"/>
</dbReference>
<dbReference type="InterPro" id="IPR026564">
    <property type="entry name" value="Transcrip_reg_TACO1-like_dom3"/>
</dbReference>
<comment type="caution">
    <text evidence="13">The sequence shown here is derived from an EMBL/GenBank/DDBJ whole genome shotgun (WGS) entry which is preliminary data.</text>
</comment>
<evidence type="ECO:0000256" key="7">
    <source>
        <dbReference type="ARBA" id="ARBA00053642"/>
    </source>
</evidence>
<dbReference type="Pfam" id="PF01709">
    <property type="entry name" value="Transcrip_reg"/>
    <property type="match status" value="1"/>
</dbReference>
<proteinExistence type="inferred from homology"/>
<dbReference type="Gene3D" id="1.10.10.200">
    <property type="match status" value="1"/>
</dbReference>
<evidence type="ECO:0000256" key="1">
    <source>
        <dbReference type="ARBA" id="ARBA00004173"/>
    </source>
</evidence>
<feature type="signal peptide" evidence="10">
    <location>
        <begin position="1"/>
        <end position="19"/>
    </location>
</feature>
<evidence type="ECO:0000256" key="8">
    <source>
        <dbReference type="ARBA" id="ARBA00073666"/>
    </source>
</evidence>
<comment type="similarity">
    <text evidence="2">Belongs to the TACO1 family.</text>
</comment>
<evidence type="ECO:0000259" key="12">
    <source>
        <dbReference type="Pfam" id="PF20772"/>
    </source>
</evidence>
<keyword evidence="6" id="KW-0010">Activator</keyword>
<comment type="function">
    <text evidence="7">Acts as a translational activator of mitochondrially-encoded cytochrome c oxidase 1.</text>
</comment>
<dbReference type="InterPro" id="IPR017856">
    <property type="entry name" value="Integrase-like_N"/>
</dbReference>
<dbReference type="PANTHER" id="PTHR12532:SF0">
    <property type="entry name" value="TRANSLATIONAL ACTIVATOR OF CYTOCHROME C OXIDASE 1"/>
    <property type="match status" value="1"/>
</dbReference>
<evidence type="ECO:0000256" key="9">
    <source>
        <dbReference type="ARBA" id="ARBA00075676"/>
    </source>
</evidence>
<organism evidence="13 14">
    <name type="scientific">Pleuronectes platessa</name>
    <name type="common">European plaice</name>
    <dbReference type="NCBI Taxonomy" id="8262"/>
    <lineage>
        <taxon>Eukaryota</taxon>
        <taxon>Metazoa</taxon>
        <taxon>Chordata</taxon>
        <taxon>Craniata</taxon>
        <taxon>Vertebrata</taxon>
        <taxon>Euteleostomi</taxon>
        <taxon>Actinopterygii</taxon>
        <taxon>Neopterygii</taxon>
        <taxon>Teleostei</taxon>
        <taxon>Neoteleostei</taxon>
        <taxon>Acanthomorphata</taxon>
        <taxon>Carangaria</taxon>
        <taxon>Pleuronectiformes</taxon>
        <taxon>Pleuronectoidei</taxon>
        <taxon>Pleuronectidae</taxon>
        <taxon>Pleuronectes</taxon>
    </lineage>
</organism>
<dbReference type="AlphaFoldDB" id="A0A9N7YPZ5"/>
<keyword evidence="3" id="KW-0810">Translation regulation</keyword>
<evidence type="ECO:0000313" key="13">
    <source>
        <dbReference type="EMBL" id="CAB1440094.1"/>
    </source>
</evidence>
<dbReference type="InterPro" id="IPR029072">
    <property type="entry name" value="YebC-like"/>
</dbReference>
<dbReference type="PANTHER" id="PTHR12532">
    <property type="entry name" value="TRANSLATIONAL ACTIVATOR OF CYTOCHROME C OXIDASE 1"/>
    <property type="match status" value="1"/>
</dbReference>
<keyword evidence="5" id="KW-0496">Mitochondrion</keyword>
<dbReference type="InterPro" id="IPR002876">
    <property type="entry name" value="Transcrip_reg_TACO1-like"/>
</dbReference>
<feature type="domain" description="TACO1/YebC-like N-terminal" evidence="12">
    <location>
        <begin position="63"/>
        <end position="132"/>
    </location>
</feature>
<evidence type="ECO:0000256" key="4">
    <source>
        <dbReference type="ARBA" id="ARBA00023054"/>
    </source>
</evidence>
<dbReference type="InterPro" id="IPR048300">
    <property type="entry name" value="TACO1_YebC-like_2nd/3rd_dom"/>
</dbReference>
<gene>
    <name evidence="13" type="ORF">PLEPLA_LOCUS27860</name>
</gene>
<dbReference type="SUPFAM" id="SSF75625">
    <property type="entry name" value="YebC-like"/>
    <property type="match status" value="1"/>
</dbReference>
<comment type="subcellular location">
    <subcellularLocation>
        <location evidence="1">Mitochondrion</location>
    </subcellularLocation>
</comment>
<name>A0A9N7YPZ5_PLEPL</name>
<feature type="domain" description="TACO1/YebC-like second and third" evidence="11">
    <location>
        <begin position="139"/>
        <end position="295"/>
    </location>
</feature>
<keyword evidence="4" id="KW-0175">Coiled coil</keyword>
<accession>A0A9N7YPZ5</accession>
<reference evidence="13" key="1">
    <citation type="submission" date="2020-03" db="EMBL/GenBank/DDBJ databases">
        <authorList>
            <person name="Weist P."/>
        </authorList>
    </citation>
    <scope>NUCLEOTIDE SEQUENCE</scope>
</reference>
<dbReference type="FunFam" id="1.10.10.200:FF:000002">
    <property type="entry name" value="Probable transcriptional regulatory protein CLM62_37755"/>
    <property type="match status" value="1"/>
</dbReference>
<protein>
    <recommendedName>
        <fullName evidence="8">Translational activator of cytochrome c oxidase 1</fullName>
    </recommendedName>
    <alternativeName>
        <fullName evidence="9">Coiled-coil domain-containing protein 44</fullName>
    </alternativeName>
</protein>
<evidence type="ECO:0000256" key="6">
    <source>
        <dbReference type="ARBA" id="ARBA00023159"/>
    </source>
</evidence>
<dbReference type="InterPro" id="IPR049083">
    <property type="entry name" value="TACO1_YebC_N"/>
</dbReference>
<feature type="chain" id="PRO_5040124522" description="Translational activator of cytochrome c oxidase 1" evidence="10">
    <location>
        <begin position="20"/>
        <end position="299"/>
    </location>
</feature>
<keyword evidence="10" id="KW-0732">Signal</keyword>
<evidence type="ECO:0000256" key="5">
    <source>
        <dbReference type="ARBA" id="ARBA00023128"/>
    </source>
</evidence>
<evidence type="ECO:0000256" key="2">
    <source>
        <dbReference type="ARBA" id="ARBA00008724"/>
    </source>
</evidence>